<evidence type="ECO:0000256" key="1">
    <source>
        <dbReference type="SAM" id="MobiDB-lite"/>
    </source>
</evidence>
<evidence type="ECO:0000313" key="3">
    <source>
        <dbReference type="Proteomes" id="UP000034176"/>
    </source>
</evidence>
<dbReference type="AlphaFoldDB" id="A0A0G0ARY2"/>
<gene>
    <name evidence="2" type="ORF">UR52_C0002G0001</name>
</gene>
<evidence type="ECO:0000313" key="2">
    <source>
        <dbReference type="EMBL" id="KKP59773.1"/>
    </source>
</evidence>
<dbReference type="EMBL" id="LBPN01000002">
    <property type="protein sequence ID" value="KKP59773.1"/>
    <property type="molecule type" value="Genomic_DNA"/>
</dbReference>
<name>A0A0G0ARY2_9BACT</name>
<sequence>ILTMLGEATTTKFHRDRDSYGFTKLEKDAKDGGSVAGRTRKDIERQSKKSIISKKNYLPKK</sequence>
<comment type="caution">
    <text evidence="2">The sequence shown here is derived from an EMBL/GenBank/DDBJ whole genome shotgun (WGS) entry which is preliminary data.</text>
</comment>
<feature type="non-terminal residue" evidence="2">
    <location>
        <position position="1"/>
    </location>
</feature>
<reference evidence="2 3" key="1">
    <citation type="journal article" date="2015" name="Nature">
        <title>rRNA introns, odd ribosomes, and small enigmatic genomes across a large radiation of phyla.</title>
        <authorList>
            <person name="Brown C.T."/>
            <person name="Hug L.A."/>
            <person name="Thomas B.C."/>
            <person name="Sharon I."/>
            <person name="Castelle C.J."/>
            <person name="Singh A."/>
            <person name="Wilkins M.J."/>
            <person name="Williams K.H."/>
            <person name="Banfield J.F."/>
        </authorList>
    </citation>
    <scope>NUCLEOTIDE SEQUENCE [LARGE SCALE GENOMIC DNA]</scope>
</reference>
<dbReference type="STRING" id="1618434.UR52_C0002G0001"/>
<accession>A0A0G0ARY2</accession>
<proteinExistence type="predicted"/>
<organism evidence="2 3">
    <name type="scientific">Candidatus Gottesmanbacteria bacterium GW2011_GWA1_34_13</name>
    <dbReference type="NCBI Taxonomy" id="1618434"/>
    <lineage>
        <taxon>Bacteria</taxon>
        <taxon>Candidatus Gottesmaniibacteriota</taxon>
    </lineage>
</organism>
<protein>
    <submittedName>
        <fullName evidence="2">Uncharacterized protein</fullName>
    </submittedName>
</protein>
<feature type="region of interest" description="Disordered" evidence="1">
    <location>
        <begin position="29"/>
        <end position="61"/>
    </location>
</feature>
<dbReference type="Proteomes" id="UP000034176">
    <property type="component" value="Unassembled WGS sequence"/>
</dbReference>